<feature type="region of interest" description="Disordered" evidence="1">
    <location>
        <begin position="178"/>
        <end position="208"/>
    </location>
</feature>
<sequence>MIMPIADAGSDPGRMKGLAAPHRGSWPEAQGRTITRLNLGRPIIVIVIIIIIIIMMRPAQTTAASRPTSGGAVVVHVVTHSDGVDRPVAEDHPVRHNRGRFVERGGRIVWRKEPRFRGSGTLDVLDDPVRDGRALARTADCLPGDDQCHRGSGRGRGRDLQEGSSVLMMRRMGKAVGRWGGLGGAEEEEEGGEEEEETLRYEEGERDGGFTLGELARLRGEKPAYTVRIVSTKGKRRRDGAKGMESARGGQNVRVETEVPRPAEAVVAGESTVCPQQEIEAQSEVGSETGSESSREDGNSLPDFSCEEADGWVPVMVAEDDESDDWMSLTGSWVWMGEGGEVKDCL</sequence>
<feature type="transmembrane region" description="Helical" evidence="2">
    <location>
        <begin position="39"/>
        <end position="56"/>
    </location>
</feature>
<keyword evidence="2" id="KW-1133">Transmembrane helix</keyword>
<dbReference type="GeneID" id="87889864"/>
<proteinExistence type="predicted"/>
<dbReference type="RefSeq" id="XP_062718928.1">
    <property type="nucleotide sequence ID" value="XM_062871035.1"/>
</dbReference>
<reference evidence="3" key="1">
    <citation type="journal article" date="2023" name="Mol. Phylogenet. Evol.">
        <title>Genome-scale phylogeny and comparative genomics of the fungal order Sordariales.</title>
        <authorList>
            <person name="Hensen N."/>
            <person name="Bonometti L."/>
            <person name="Westerberg I."/>
            <person name="Brannstrom I.O."/>
            <person name="Guillou S."/>
            <person name="Cros-Aarteil S."/>
            <person name="Calhoun S."/>
            <person name="Haridas S."/>
            <person name="Kuo A."/>
            <person name="Mondo S."/>
            <person name="Pangilinan J."/>
            <person name="Riley R."/>
            <person name="LaButti K."/>
            <person name="Andreopoulos B."/>
            <person name="Lipzen A."/>
            <person name="Chen C."/>
            <person name="Yan M."/>
            <person name="Daum C."/>
            <person name="Ng V."/>
            <person name="Clum A."/>
            <person name="Steindorff A."/>
            <person name="Ohm R.A."/>
            <person name="Martin F."/>
            <person name="Silar P."/>
            <person name="Natvig D.O."/>
            <person name="Lalanne C."/>
            <person name="Gautier V."/>
            <person name="Ament-Velasquez S.L."/>
            <person name="Kruys A."/>
            <person name="Hutchinson M.I."/>
            <person name="Powell A.J."/>
            <person name="Barry K."/>
            <person name="Miller A.N."/>
            <person name="Grigoriev I.V."/>
            <person name="Debuchy R."/>
            <person name="Gladieux P."/>
            <person name="Hiltunen Thoren M."/>
            <person name="Johannesson H."/>
        </authorList>
    </citation>
    <scope>NUCLEOTIDE SEQUENCE</scope>
    <source>
        <strain evidence="3">CBS 333.67</strain>
    </source>
</reference>
<dbReference type="AlphaFoldDB" id="A0AAJ0GNB4"/>
<evidence type="ECO:0000256" key="2">
    <source>
        <dbReference type="SAM" id="Phobius"/>
    </source>
</evidence>
<accession>A0AAJ0GNB4</accession>
<name>A0AAJ0GNB4_9PEZI</name>
<reference evidence="3" key="2">
    <citation type="submission" date="2023-06" db="EMBL/GenBank/DDBJ databases">
        <authorList>
            <consortium name="Lawrence Berkeley National Laboratory"/>
            <person name="Mondo S.J."/>
            <person name="Hensen N."/>
            <person name="Bonometti L."/>
            <person name="Westerberg I."/>
            <person name="Brannstrom I.O."/>
            <person name="Guillou S."/>
            <person name="Cros-Aarteil S."/>
            <person name="Calhoun S."/>
            <person name="Haridas S."/>
            <person name="Kuo A."/>
            <person name="Pangilinan J."/>
            <person name="Riley R."/>
            <person name="Labutti K."/>
            <person name="Andreopoulos B."/>
            <person name="Lipzen A."/>
            <person name="Chen C."/>
            <person name="Yanf M."/>
            <person name="Daum C."/>
            <person name="Ng V."/>
            <person name="Clum A."/>
            <person name="Steindorff A."/>
            <person name="Ohm R."/>
            <person name="Martin F."/>
            <person name="Silar P."/>
            <person name="Natvig D."/>
            <person name="Lalanne C."/>
            <person name="Gautier V."/>
            <person name="Ament-Velasquez S.L."/>
            <person name="Kruys A."/>
            <person name="Hutchinson M.I."/>
            <person name="Powell A.J."/>
            <person name="Barry K."/>
            <person name="Miller A.N."/>
            <person name="Grigoriev I.V."/>
            <person name="Debuchy R."/>
            <person name="Gladieux P."/>
            <person name="Thoren M.H."/>
            <person name="Johannesson H."/>
        </authorList>
    </citation>
    <scope>NUCLEOTIDE SEQUENCE</scope>
    <source>
        <strain evidence="3">CBS 333.67</strain>
    </source>
</reference>
<evidence type="ECO:0000313" key="4">
    <source>
        <dbReference type="Proteomes" id="UP001273166"/>
    </source>
</evidence>
<dbReference type="Proteomes" id="UP001273166">
    <property type="component" value="Unassembled WGS sequence"/>
</dbReference>
<feature type="compositionally biased region" description="Basic and acidic residues" evidence="1">
    <location>
        <begin position="198"/>
        <end position="208"/>
    </location>
</feature>
<keyword evidence="2" id="KW-0472">Membrane</keyword>
<dbReference type="EMBL" id="JAUDZG010000006">
    <property type="protein sequence ID" value="KAK3303148.1"/>
    <property type="molecule type" value="Genomic_DNA"/>
</dbReference>
<feature type="region of interest" description="Disordered" evidence="1">
    <location>
        <begin position="232"/>
        <end position="253"/>
    </location>
</feature>
<organism evidence="3 4">
    <name type="scientific">Chaetomium strumarium</name>
    <dbReference type="NCBI Taxonomy" id="1170767"/>
    <lineage>
        <taxon>Eukaryota</taxon>
        <taxon>Fungi</taxon>
        <taxon>Dikarya</taxon>
        <taxon>Ascomycota</taxon>
        <taxon>Pezizomycotina</taxon>
        <taxon>Sordariomycetes</taxon>
        <taxon>Sordariomycetidae</taxon>
        <taxon>Sordariales</taxon>
        <taxon>Chaetomiaceae</taxon>
        <taxon>Chaetomium</taxon>
    </lineage>
</organism>
<keyword evidence="4" id="KW-1185">Reference proteome</keyword>
<evidence type="ECO:0000256" key="1">
    <source>
        <dbReference type="SAM" id="MobiDB-lite"/>
    </source>
</evidence>
<feature type="compositionally biased region" description="Acidic residues" evidence="1">
    <location>
        <begin position="185"/>
        <end position="197"/>
    </location>
</feature>
<gene>
    <name evidence="3" type="ORF">B0T15DRAFT_576562</name>
</gene>
<evidence type="ECO:0000313" key="3">
    <source>
        <dbReference type="EMBL" id="KAK3303148.1"/>
    </source>
</evidence>
<comment type="caution">
    <text evidence="3">The sequence shown here is derived from an EMBL/GenBank/DDBJ whole genome shotgun (WGS) entry which is preliminary data.</text>
</comment>
<feature type="compositionally biased region" description="Low complexity" evidence="1">
    <location>
        <begin position="283"/>
        <end position="292"/>
    </location>
</feature>
<protein>
    <submittedName>
        <fullName evidence="3">Uncharacterized protein</fullName>
    </submittedName>
</protein>
<feature type="region of interest" description="Disordered" evidence="1">
    <location>
        <begin position="280"/>
        <end position="306"/>
    </location>
</feature>
<feature type="region of interest" description="Disordered" evidence="1">
    <location>
        <begin position="1"/>
        <end position="27"/>
    </location>
</feature>
<keyword evidence="2" id="KW-0812">Transmembrane</keyword>